<keyword evidence="2" id="KW-0645">Protease</keyword>
<dbReference type="RefSeq" id="WP_081416983.1">
    <property type="nucleotide sequence ID" value="NZ_JFYO01000005.1"/>
</dbReference>
<organism evidence="2 3">
    <name type="scientific">Microbacterium oleivorans</name>
    <dbReference type="NCBI Taxonomy" id="273677"/>
    <lineage>
        <taxon>Bacteria</taxon>
        <taxon>Bacillati</taxon>
        <taxon>Actinomycetota</taxon>
        <taxon>Actinomycetes</taxon>
        <taxon>Micrococcales</taxon>
        <taxon>Microbacteriaceae</taxon>
        <taxon>Microbacterium</taxon>
    </lineage>
</organism>
<dbReference type="eggNOG" id="COG1876">
    <property type="taxonomic scope" value="Bacteria"/>
</dbReference>
<dbReference type="InterPro" id="IPR003709">
    <property type="entry name" value="VanY-like_core_dom"/>
</dbReference>
<evidence type="ECO:0000313" key="2">
    <source>
        <dbReference type="EMBL" id="EZP27778.1"/>
    </source>
</evidence>
<dbReference type="EMBL" id="JFYO01000005">
    <property type="protein sequence ID" value="EZP27778.1"/>
    <property type="molecule type" value="Genomic_DNA"/>
</dbReference>
<dbReference type="InterPro" id="IPR009045">
    <property type="entry name" value="Zn_M74/Hedgehog-like"/>
</dbReference>
<dbReference type="PROSITE" id="PS51257">
    <property type="entry name" value="PROKAR_LIPOPROTEIN"/>
    <property type="match status" value="1"/>
</dbReference>
<dbReference type="AlphaFoldDB" id="A0A031FT74"/>
<accession>A0A031FT74</accession>
<protein>
    <submittedName>
        <fullName evidence="2">D-alanyl-D-alanine carboxypeptidase</fullName>
    </submittedName>
</protein>
<sequence length="190" mass="20078">MRSTAPFASLVFVLAAVVVGTAGCAVAGSGGSPGIRPALSPIDQGEVPDDTTVYDTDVPAVARLDADLRAALTAASDRAAGEDITLRINSGWRSPEMQERLLRDAVSTYGSLEEASRWVATPKTSAHVSGNAVDVGPFDGAYWLDLHGAEFGLCRTYVNEPWHFELRSDAPAVGCPDQYLDPTEDPRMAG</sequence>
<dbReference type="Pfam" id="PF02557">
    <property type="entry name" value="VanY"/>
    <property type="match status" value="1"/>
</dbReference>
<gene>
    <name evidence="2" type="ORF">BW34_01770</name>
</gene>
<keyword evidence="3" id="KW-1185">Reference proteome</keyword>
<reference evidence="2 3" key="1">
    <citation type="submission" date="2014-03" db="EMBL/GenBank/DDBJ databases">
        <title>Draft Genome Sequences of 13 Willow Endophytes.</title>
        <authorList>
            <person name="Gan H.Y."/>
            <person name="Gan H.M."/>
            <person name="Savka M.A."/>
            <person name="Hudson A.O."/>
        </authorList>
    </citation>
    <scope>NUCLEOTIDE SEQUENCE [LARGE SCALE GENOMIC DNA]</scope>
    <source>
        <strain evidence="2 3">RIT293</strain>
    </source>
</reference>
<dbReference type="Proteomes" id="UP000024001">
    <property type="component" value="Unassembled WGS sequence"/>
</dbReference>
<evidence type="ECO:0000259" key="1">
    <source>
        <dbReference type="Pfam" id="PF02557"/>
    </source>
</evidence>
<evidence type="ECO:0000313" key="3">
    <source>
        <dbReference type="Proteomes" id="UP000024001"/>
    </source>
</evidence>
<keyword evidence="2" id="KW-0378">Hydrolase</keyword>
<keyword evidence="2" id="KW-0121">Carboxypeptidase</keyword>
<name>A0A031FT74_9MICO</name>
<dbReference type="SUPFAM" id="SSF55166">
    <property type="entry name" value="Hedgehog/DD-peptidase"/>
    <property type="match status" value="1"/>
</dbReference>
<feature type="domain" description="D-alanyl-D-alanine carboxypeptidase-like core" evidence="1">
    <location>
        <begin position="63"/>
        <end position="140"/>
    </location>
</feature>
<dbReference type="PATRIC" id="fig|273677.3.peg.1753"/>
<proteinExistence type="predicted"/>
<comment type="caution">
    <text evidence="2">The sequence shown here is derived from an EMBL/GenBank/DDBJ whole genome shotgun (WGS) entry which is preliminary data.</text>
</comment>
<dbReference type="GO" id="GO:0004180">
    <property type="term" value="F:carboxypeptidase activity"/>
    <property type="evidence" value="ECO:0007669"/>
    <property type="project" value="UniProtKB-KW"/>
</dbReference>
<dbReference type="CDD" id="cd14846">
    <property type="entry name" value="Peptidase_M15_like"/>
    <property type="match status" value="1"/>
</dbReference>
<dbReference type="GO" id="GO:0006508">
    <property type="term" value="P:proteolysis"/>
    <property type="evidence" value="ECO:0007669"/>
    <property type="project" value="InterPro"/>
</dbReference>
<dbReference type="Gene3D" id="3.30.1380.10">
    <property type="match status" value="1"/>
</dbReference>